<feature type="signal peptide" evidence="1">
    <location>
        <begin position="1"/>
        <end position="20"/>
    </location>
</feature>
<feature type="chain" id="PRO_5015359004" description="THAP4-like heme-binding beta-barrel domain-containing protein" evidence="1">
    <location>
        <begin position="21"/>
        <end position="178"/>
    </location>
</feature>
<protein>
    <recommendedName>
        <fullName evidence="4">THAP4-like heme-binding beta-barrel domain-containing protein</fullName>
    </recommendedName>
</protein>
<evidence type="ECO:0000313" key="3">
    <source>
        <dbReference type="Proteomes" id="UP000258927"/>
    </source>
</evidence>
<keyword evidence="3" id="KW-1185">Reference proteome</keyword>
<evidence type="ECO:0000256" key="1">
    <source>
        <dbReference type="SAM" id="SignalP"/>
    </source>
</evidence>
<name>A0A2R4MF98_9HYPH</name>
<dbReference type="Proteomes" id="UP000258927">
    <property type="component" value="Chromosome"/>
</dbReference>
<gene>
    <name evidence="2" type="ORF">MXMO3_02173</name>
</gene>
<proteinExistence type="predicted"/>
<dbReference type="RefSeq" id="WP_117395866.1">
    <property type="nucleotide sequence ID" value="NZ_CP021330.1"/>
</dbReference>
<reference evidence="2 3" key="1">
    <citation type="submission" date="2017-05" db="EMBL/GenBank/DDBJ databases">
        <title>Genome Analysis of Maritalea myrionectae HL2708#5.</title>
        <authorList>
            <consortium name="Cotde Inc.-PKNU"/>
            <person name="Jang D."/>
            <person name="Oh H.-M."/>
        </authorList>
    </citation>
    <scope>NUCLEOTIDE SEQUENCE [LARGE SCALE GENOMIC DNA]</scope>
    <source>
        <strain evidence="2 3">HL2708#5</strain>
    </source>
</reference>
<dbReference type="KEGG" id="mmyr:MXMO3_02173"/>
<dbReference type="EMBL" id="CP021330">
    <property type="protein sequence ID" value="AVX04692.1"/>
    <property type="molecule type" value="Genomic_DNA"/>
</dbReference>
<dbReference type="STRING" id="1122213.GCA_000423365_02492"/>
<sequence length="178" mass="19012">MKLKHIANAFKALILGAVLASGFSTPSFAGKADIELLKSYVGNWRGRGEAKLASTGADETVLCKMDFTDTGPDRIGLTGRCSLAGSTFSMRGTVAYVEKNRRYEAVMSSNTSFSGVAVGRRSGKNLNFSLLNVKSESDDAFDIGVGLQLRNGQIFVKFDIVHKESGGKSTANIPFSKS</sequence>
<organism evidence="2 3">
    <name type="scientific">Maritalea myrionectae</name>
    <dbReference type="NCBI Taxonomy" id="454601"/>
    <lineage>
        <taxon>Bacteria</taxon>
        <taxon>Pseudomonadati</taxon>
        <taxon>Pseudomonadota</taxon>
        <taxon>Alphaproteobacteria</taxon>
        <taxon>Hyphomicrobiales</taxon>
        <taxon>Devosiaceae</taxon>
        <taxon>Maritalea</taxon>
    </lineage>
</organism>
<accession>A0A2R4MF98</accession>
<evidence type="ECO:0000313" key="2">
    <source>
        <dbReference type="EMBL" id="AVX04692.1"/>
    </source>
</evidence>
<dbReference type="AlphaFoldDB" id="A0A2R4MF98"/>
<evidence type="ECO:0008006" key="4">
    <source>
        <dbReference type="Google" id="ProtNLM"/>
    </source>
</evidence>
<keyword evidence="1" id="KW-0732">Signal</keyword>